<dbReference type="Proteomes" id="UP001234989">
    <property type="component" value="Chromosome 1"/>
</dbReference>
<dbReference type="SUPFAM" id="SSF48576">
    <property type="entry name" value="Terpenoid synthases"/>
    <property type="match status" value="2"/>
</dbReference>
<sequence>MVSILNNIGMMVTFNRPSFTCFFSLRHSTSASTMNITTPISTTRRSGNYEPTIWDFQFIHSLHNPYAGDKYMKRFNKLKKEVNKNLMMMMVEGSQELEKLELIDNLERLGVSYHFKDEIMQILRSITYQNITPGDSLYTTALKFRLLRQHGFHISQDILNDFKDENGNLKQRICQDTKGLLELYESETEITLKNATRFTVAHLKNYVDNHSCGNQDDNIIVELVVHALELPRHWMMPRLETEWYIKIYGRIPNANPLLLELAKLDFNIVQAAHQQDLKILSRWWKSTNLAEKLSFSRDRLVEDFFWSVGLVFEPQHSFCRRMVAKNVAFIVVIDDIYDVYGTLDELEIFTHAVQRWDVKAMEQLPDYMKICYLSLFNTTNEMAYHILKQQGINVMPYLTKQWADLCKVYLQEARWYHNGYKPTLEEYMNNAWISIATPLVLLHAFIFLINPTTKEALESLNKYPDIIRRCAIINRFVDDLATSSGGKYMERLDELKKEMKKNLMMMVEGSIQELGAKLEWIDNLQRLGVSYHFNDEIMQILKSVHDQISSTDNSLYSTALKFRLFRQYGFHITQDIFNNFKDMNNENVKQKENIMVELVVHALELPRHWMMPRSETKWWWKSTRLAEKYSFSRDRLVEAFFWSVGLVFEPQHSLCRRMLAKNISLIVVLDDIYDVYGTLDELEIFTQAVERWDIKAMEQLPDYMKICYLSLFNTTNEMAYHILKQQGINVLPYLTKQWADLCKAYLQEARWYHNGYKPTLEEYMNNAWISIAIPLVLLHAFIFVTNPITLEALESLNKFPDIIRRCATITRFVDDLGTSSDELKRGDVPNFEL</sequence>
<evidence type="ECO:0000256" key="1">
    <source>
        <dbReference type="ARBA" id="ARBA00004721"/>
    </source>
</evidence>
<gene>
    <name evidence="5" type="ORF">MTR67_006040</name>
</gene>
<evidence type="ECO:0000259" key="4">
    <source>
        <dbReference type="Pfam" id="PF03936"/>
    </source>
</evidence>
<dbReference type="CDD" id="cd00684">
    <property type="entry name" value="Terpene_cyclase_plant_C1"/>
    <property type="match status" value="2"/>
</dbReference>
<protein>
    <submittedName>
        <fullName evidence="5">Uncharacterized protein</fullName>
    </submittedName>
</protein>
<evidence type="ECO:0000259" key="3">
    <source>
        <dbReference type="Pfam" id="PF01397"/>
    </source>
</evidence>
<dbReference type="InterPro" id="IPR050148">
    <property type="entry name" value="Terpene_synthase-like"/>
</dbReference>
<name>A0AAF0TGT4_SOLVR</name>
<dbReference type="InterPro" id="IPR034741">
    <property type="entry name" value="Terpene_cyclase-like_1_C"/>
</dbReference>
<accession>A0AAF0TGT4</accession>
<dbReference type="Pfam" id="PF01397">
    <property type="entry name" value="Terpene_synth"/>
    <property type="match status" value="1"/>
</dbReference>
<comment type="pathway">
    <text evidence="1">Secondary metabolite biosynthesis; terpenoid biosynthesis.</text>
</comment>
<feature type="domain" description="Terpene synthase metal-binding" evidence="4">
    <location>
        <begin position="621"/>
        <end position="830"/>
    </location>
</feature>
<dbReference type="PANTHER" id="PTHR31225:SF247">
    <property type="entry name" value="(-)-CAMPHENE_TRICYCLENE SYNTHASE, CHLOROPLASTIC-LIKE ISOFORM X1"/>
    <property type="match status" value="1"/>
</dbReference>
<dbReference type="InterPro" id="IPR008949">
    <property type="entry name" value="Isoprenoid_synthase_dom_sf"/>
</dbReference>
<proteinExistence type="predicted"/>
<dbReference type="SFLD" id="SFLDS00005">
    <property type="entry name" value="Isoprenoid_Synthase_Type_I"/>
    <property type="match status" value="2"/>
</dbReference>
<dbReference type="GO" id="GO:0016102">
    <property type="term" value="P:diterpenoid biosynthetic process"/>
    <property type="evidence" value="ECO:0007669"/>
    <property type="project" value="InterPro"/>
</dbReference>
<dbReference type="GO" id="GO:0010333">
    <property type="term" value="F:terpene synthase activity"/>
    <property type="evidence" value="ECO:0007669"/>
    <property type="project" value="InterPro"/>
</dbReference>
<dbReference type="Pfam" id="PF03936">
    <property type="entry name" value="Terpene_synth_C"/>
    <property type="match status" value="2"/>
</dbReference>
<feature type="domain" description="Terpene synthase metal-binding" evidence="4">
    <location>
        <begin position="285"/>
        <end position="484"/>
    </location>
</feature>
<dbReference type="InterPro" id="IPR008930">
    <property type="entry name" value="Terpenoid_cyclase/PrenylTrfase"/>
</dbReference>
<organism evidence="5 6">
    <name type="scientific">Solanum verrucosum</name>
    <dbReference type="NCBI Taxonomy" id="315347"/>
    <lineage>
        <taxon>Eukaryota</taxon>
        <taxon>Viridiplantae</taxon>
        <taxon>Streptophyta</taxon>
        <taxon>Embryophyta</taxon>
        <taxon>Tracheophyta</taxon>
        <taxon>Spermatophyta</taxon>
        <taxon>Magnoliopsida</taxon>
        <taxon>eudicotyledons</taxon>
        <taxon>Gunneridae</taxon>
        <taxon>Pentapetalae</taxon>
        <taxon>asterids</taxon>
        <taxon>lamiids</taxon>
        <taxon>Solanales</taxon>
        <taxon>Solanaceae</taxon>
        <taxon>Solanoideae</taxon>
        <taxon>Solaneae</taxon>
        <taxon>Solanum</taxon>
    </lineage>
</organism>
<dbReference type="InterPro" id="IPR044814">
    <property type="entry name" value="Terpene_cyclase_plant_C1"/>
</dbReference>
<dbReference type="SFLD" id="SFLDG01014">
    <property type="entry name" value="Terpene_Cyclase_Like_1_N-term"/>
    <property type="match status" value="1"/>
</dbReference>
<keyword evidence="2" id="KW-0479">Metal-binding</keyword>
<dbReference type="InterPro" id="IPR001906">
    <property type="entry name" value="Terpene_synth_N"/>
</dbReference>
<dbReference type="SFLD" id="SFLDG01019">
    <property type="entry name" value="Terpene_Cyclase_Like_1_C_Termi"/>
    <property type="match status" value="2"/>
</dbReference>
<dbReference type="SUPFAM" id="SSF48239">
    <property type="entry name" value="Terpenoid cyclases/Protein prenyltransferases"/>
    <property type="match status" value="2"/>
</dbReference>
<evidence type="ECO:0000313" key="6">
    <source>
        <dbReference type="Proteomes" id="UP001234989"/>
    </source>
</evidence>
<feature type="domain" description="Terpene synthase N-terminal" evidence="3">
    <location>
        <begin position="53"/>
        <end position="228"/>
    </location>
</feature>
<dbReference type="FunFam" id="1.10.600.10:FF:000007">
    <property type="entry name" value="Isoprene synthase, chloroplastic"/>
    <property type="match status" value="1"/>
</dbReference>
<dbReference type="AlphaFoldDB" id="A0AAF0TGT4"/>
<dbReference type="GO" id="GO:0000287">
    <property type="term" value="F:magnesium ion binding"/>
    <property type="evidence" value="ECO:0007669"/>
    <property type="project" value="InterPro"/>
</dbReference>
<evidence type="ECO:0000256" key="2">
    <source>
        <dbReference type="ARBA" id="ARBA00022723"/>
    </source>
</evidence>
<dbReference type="InterPro" id="IPR036965">
    <property type="entry name" value="Terpene_synth_N_sf"/>
</dbReference>
<keyword evidence="6" id="KW-1185">Reference proteome</keyword>
<dbReference type="Gene3D" id="1.10.600.10">
    <property type="entry name" value="Farnesyl Diphosphate Synthase"/>
    <property type="match status" value="2"/>
</dbReference>
<dbReference type="InterPro" id="IPR005630">
    <property type="entry name" value="Terpene_synthase_metal-bd"/>
</dbReference>
<reference evidence="5" key="1">
    <citation type="submission" date="2023-08" db="EMBL/GenBank/DDBJ databases">
        <title>A de novo genome assembly of Solanum verrucosum Schlechtendal, a Mexican diploid species geographically isolated from the other diploid A-genome species in potato relatives.</title>
        <authorList>
            <person name="Hosaka K."/>
        </authorList>
    </citation>
    <scope>NUCLEOTIDE SEQUENCE</scope>
    <source>
        <tissue evidence="5">Young leaves</tissue>
    </source>
</reference>
<evidence type="ECO:0000313" key="5">
    <source>
        <dbReference type="EMBL" id="WMV12655.1"/>
    </source>
</evidence>
<dbReference type="EMBL" id="CP133612">
    <property type="protein sequence ID" value="WMV12655.1"/>
    <property type="molecule type" value="Genomic_DNA"/>
</dbReference>
<dbReference type="Gene3D" id="1.50.10.130">
    <property type="entry name" value="Terpene synthase, N-terminal domain"/>
    <property type="match status" value="2"/>
</dbReference>
<dbReference type="PANTHER" id="PTHR31225">
    <property type="entry name" value="OS04G0344100 PROTEIN-RELATED"/>
    <property type="match status" value="1"/>
</dbReference>